<keyword evidence="3" id="KW-1185">Reference proteome</keyword>
<dbReference type="Proteomes" id="UP000034841">
    <property type="component" value="Unassembled WGS sequence"/>
</dbReference>
<feature type="coiled-coil region" evidence="1">
    <location>
        <begin position="67"/>
        <end position="112"/>
    </location>
</feature>
<dbReference type="AlphaFoldDB" id="A0A0F8B6A1"/>
<evidence type="ECO:0000313" key="2">
    <source>
        <dbReference type="EMBL" id="KKF96235.1"/>
    </source>
</evidence>
<protein>
    <submittedName>
        <fullName evidence="2">Uncharacterized protein</fullName>
    </submittedName>
</protein>
<accession>A0A0F8B6A1</accession>
<dbReference type="OrthoDB" id="2422440at2759"/>
<gene>
    <name evidence="2" type="ORF">CFO_g1407</name>
</gene>
<sequence length="145" mass="16140">MVAAVKALKESGVGVTQTLEILHSDNPNVPLLPRDIYNARAAIARNPEAVATGLAENRAAIYSKPSISTEDRLKAELRMQLAEAKEELETLKVESQKEIESLKNTLKEKEKMISKFEMFIDLCNHRVTVRLEDDPPAQPGRSSDK</sequence>
<evidence type="ECO:0000256" key="1">
    <source>
        <dbReference type="SAM" id="Coils"/>
    </source>
</evidence>
<organism evidence="2 3">
    <name type="scientific">Ceratocystis fimbriata f. sp. platani</name>
    <dbReference type="NCBI Taxonomy" id="88771"/>
    <lineage>
        <taxon>Eukaryota</taxon>
        <taxon>Fungi</taxon>
        <taxon>Dikarya</taxon>
        <taxon>Ascomycota</taxon>
        <taxon>Pezizomycotina</taxon>
        <taxon>Sordariomycetes</taxon>
        <taxon>Hypocreomycetidae</taxon>
        <taxon>Microascales</taxon>
        <taxon>Ceratocystidaceae</taxon>
        <taxon>Ceratocystis</taxon>
    </lineage>
</organism>
<proteinExistence type="predicted"/>
<reference evidence="2 3" key="1">
    <citation type="submission" date="2015-04" db="EMBL/GenBank/DDBJ databases">
        <title>Genome sequence of Ceratocystis platani, a major pathogen of plane trees.</title>
        <authorList>
            <person name="Belbahri L."/>
        </authorList>
    </citation>
    <scope>NUCLEOTIDE SEQUENCE [LARGE SCALE GENOMIC DNA]</scope>
    <source>
        <strain evidence="2 3">CFO</strain>
    </source>
</reference>
<dbReference type="EMBL" id="LBBL01000054">
    <property type="protein sequence ID" value="KKF96235.1"/>
    <property type="molecule type" value="Genomic_DNA"/>
</dbReference>
<name>A0A0F8B6A1_CERFI</name>
<evidence type="ECO:0000313" key="3">
    <source>
        <dbReference type="Proteomes" id="UP000034841"/>
    </source>
</evidence>
<keyword evidence="1" id="KW-0175">Coiled coil</keyword>
<comment type="caution">
    <text evidence="2">The sequence shown here is derived from an EMBL/GenBank/DDBJ whole genome shotgun (WGS) entry which is preliminary data.</text>
</comment>